<evidence type="ECO:0000313" key="2">
    <source>
        <dbReference type="Proteomes" id="UP000775179"/>
    </source>
</evidence>
<proteinExistence type="predicted"/>
<gene>
    <name evidence="1" type="ORF">K4H94_03595</name>
</gene>
<dbReference type="KEGG" id="cchv:BTM20_05635"/>
<name>A0ABD4RFB4_9CLOT</name>
<evidence type="ECO:0000313" key="1">
    <source>
        <dbReference type="EMBL" id="MBX7290134.1"/>
    </source>
</evidence>
<accession>A0ABD4RFB4</accession>
<protein>
    <submittedName>
        <fullName evidence="1">FeoB-associated Cys-rich membrane protein</fullName>
    </submittedName>
</protein>
<comment type="caution">
    <text evidence="1">The sequence shown here is derived from an EMBL/GenBank/DDBJ whole genome shotgun (WGS) entry which is preliminary data.</text>
</comment>
<organism evidence="1 2">
    <name type="scientific">Clostridium chauvoei</name>
    <dbReference type="NCBI Taxonomy" id="46867"/>
    <lineage>
        <taxon>Bacteria</taxon>
        <taxon>Bacillati</taxon>
        <taxon>Bacillota</taxon>
        <taxon>Clostridia</taxon>
        <taxon>Eubacteriales</taxon>
        <taxon>Clostridiaceae</taxon>
        <taxon>Clostridium</taxon>
    </lineage>
</organism>
<dbReference type="RefSeq" id="WP_021875332.1">
    <property type="nucleotide sequence ID" value="NZ_CP018624.1"/>
</dbReference>
<dbReference type="EMBL" id="JAIFTX010000005">
    <property type="protein sequence ID" value="MBX7290134.1"/>
    <property type="molecule type" value="Genomic_DNA"/>
</dbReference>
<reference evidence="1 2" key="1">
    <citation type="submission" date="2021-08" db="EMBL/GenBank/DDBJ databases">
        <title>Genome sequence analysis of Clostridium chauvoei strains of European origin and evaluation of typing options for outbreak investigations.</title>
        <authorList>
            <person name="Abdel-Glil M."/>
            <person name="Thomas P."/>
            <person name="Seyboldt C."/>
        </authorList>
    </citation>
    <scope>NUCLEOTIDE SEQUENCE [LARGE SCALE GENOMIC DNA]</scope>
    <source>
        <strain evidence="1 2">S0260-09</strain>
    </source>
</reference>
<dbReference type="AlphaFoldDB" id="A0ABD4RFB4"/>
<sequence length="52" mass="5829">MEIIITVGIIAFSAFVIYKKLKKSSKGECTCGSCSSHCPMYKNKEEIKINKK</sequence>
<dbReference type="Pfam" id="PF12669">
    <property type="entry name" value="FeoB_associated"/>
    <property type="match status" value="1"/>
</dbReference>
<dbReference type="GeneID" id="66301340"/>
<dbReference type="Proteomes" id="UP000775179">
    <property type="component" value="Unassembled WGS sequence"/>
</dbReference>